<dbReference type="GO" id="GO:0012505">
    <property type="term" value="C:endomembrane system"/>
    <property type="evidence" value="ECO:0007669"/>
    <property type="project" value="UniProtKB-SubCell"/>
</dbReference>
<feature type="domain" description="DUF202" evidence="6">
    <location>
        <begin position="15"/>
        <end position="48"/>
    </location>
</feature>
<sequence length="58" mass="6606">MTEPLDANTRLAAKRTHLAEERTLMAWVRTATSLIAFGFTIYQVFRYLASSEQLGNRS</sequence>
<evidence type="ECO:0000256" key="1">
    <source>
        <dbReference type="ARBA" id="ARBA00004127"/>
    </source>
</evidence>
<evidence type="ECO:0000256" key="4">
    <source>
        <dbReference type="ARBA" id="ARBA00023136"/>
    </source>
</evidence>
<evidence type="ECO:0000256" key="3">
    <source>
        <dbReference type="ARBA" id="ARBA00022989"/>
    </source>
</evidence>
<keyword evidence="2 5" id="KW-0812">Transmembrane</keyword>
<dbReference type="Proteomes" id="UP000466514">
    <property type="component" value="Chromosome"/>
</dbReference>
<accession>A0A7I7MHF0</accession>
<name>A0A7I7MHF0_9MYCO</name>
<comment type="subcellular location">
    <subcellularLocation>
        <location evidence="1">Endomembrane system</location>
        <topology evidence="1">Multi-pass membrane protein</topology>
    </subcellularLocation>
</comment>
<feature type="transmembrane region" description="Helical" evidence="5">
    <location>
        <begin position="24"/>
        <end position="45"/>
    </location>
</feature>
<proteinExistence type="predicted"/>
<dbReference type="RefSeq" id="WP_163726259.1">
    <property type="nucleotide sequence ID" value="NZ_AP022574.1"/>
</dbReference>
<dbReference type="EMBL" id="AP022574">
    <property type="protein sequence ID" value="BBX71585.1"/>
    <property type="molecule type" value="Genomic_DNA"/>
</dbReference>
<reference evidence="7 8" key="1">
    <citation type="journal article" date="2019" name="Emerg. Microbes Infect.">
        <title>Comprehensive subspecies identification of 175 nontuberculous mycobacteria species based on 7547 genomic profiles.</title>
        <authorList>
            <person name="Matsumoto Y."/>
            <person name="Kinjo T."/>
            <person name="Motooka D."/>
            <person name="Nabeya D."/>
            <person name="Jung N."/>
            <person name="Uechi K."/>
            <person name="Horii T."/>
            <person name="Iida T."/>
            <person name="Fujita J."/>
            <person name="Nakamura S."/>
        </authorList>
    </citation>
    <scope>NUCLEOTIDE SEQUENCE [LARGE SCALE GENOMIC DNA]</scope>
    <source>
        <strain evidence="7 8">JCM 13323</strain>
    </source>
</reference>
<evidence type="ECO:0000313" key="8">
    <source>
        <dbReference type="Proteomes" id="UP000466514"/>
    </source>
</evidence>
<keyword evidence="3 5" id="KW-1133">Transmembrane helix</keyword>
<evidence type="ECO:0000256" key="5">
    <source>
        <dbReference type="SAM" id="Phobius"/>
    </source>
</evidence>
<dbReference type="InterPro" id="IPR003807">
    <property type="entry name" value="DUF202"/>
</dbReference>
<dbReference type="AlphaFoldDB" id="A0A7I7MHF0"/>
<protein>
    <recommendedName>
        <fullName evidence="6">DUF202 domain-containing protein</fullName>
    </recommendedName>
</protein>
<keyword evidence="8" id="KW-1185">Reference proteome</keyword>
<gene>
    <name evidence="7" type="ORF">MPSYJ_50460</name>
</gene>
<dbReference type="Pfam" id="PF02656">
    <property type="entry name" value="DUF202"/>
    <property type="match status" value="1"/>
</dbReference>
<evidence type="ECO:0000256" key="2">
    <source>
        <dbReference type="ARBA" id="ARBA00022692"/>
    </source>
</evidence>
<organism evidence="7 8">
    <name type="scientific">Mycolicibacterium psychrotolerans</name>
    <dbReference type="NCBI Taxonomy" id="216929"/>
    <lineage>
        <taxon>Bacteria</taxon>
        <taxon>Bacillati</taxon>
        <taxon>Actinomycetota</taxon>
        <taxon>Actinomycetes</taxon>
        <taxon>Mycobacteriales</taxon>
        <taxon>Mycobacteriaceae</taxon>
        <taxon>Mycolicibacterium</taxon>
    </lineage>
</organism>
<dbReference type="KEGG" id="mpsc:MPSYJ_50460"/>
<evidence type="ECO:0000313" key="7">
    <source>
        <dbReference type="EMBL" id="BBX71585.1"/>
    </source>
</evidence>
<keyword evidence="4 5" id="KW-0472">Membrane</keyword>
<evidence type="ECO:0000259" key="6">
    <source>
        <dbReference type="Pfam" id="PF02656"/>
    </source>
</evidence>